<gene>
    <name evidence="12" type="ORF">CSA56_14885</name>
</gene>
<comment type="caution">
    <text evidence="12">The sequence shown here is derived from an EMBL/GenBank/DDBJ whole genome shotgun (WGS) entry which is preliminary data.</text>
</comment>
<evidence type="ECO:0000256" key="1">
    <source>
        <dbReference type="ARBA" id="ARBA00004613"/>
    </source>
</evidence>
<feature type="active site" description="Charge relay system" evidence="7">
    <location>
        <position position="201"/>
    </location>
</feature>
<feature type="transmembrane region" description="Helical" evidence="9">
    <location>
        <begin position="588"/>
        <end position="605"/>
    </location>
</feature>
<protein>
    <submittedName>
        <fullName evidence="12">Peptidase S8</fullName>
    </submittedName>
</protein>
<dbReference type="PROSITE" id="PS00136">
    <property type="entry name" value="SUBTILASE_ASP"/>
    <property type="match status" value="1"/>
</dbReference>
<name>A0A2G6KCQ6_9BACT</name>
<dbReference type="PIRSF" id="PIRSF037851">
    <property type="entry name" value="Subtilisin_cyano"/>
    <property type="match status" value="1"/>
</dbReference>
<evidence type="ECO:0000256" key="9">
    <source>
        <dbReference type="SAM" id="Phobius"/>
    </source>
</evidence>
<feature type="active site" description="Charge relay system" evidence="7">
    <location>
        <position position="369"/>
    </location>
</feature>
<evidence type="ECO:0000259" key="10">
    <source>
        <dbReference type="Pfam" id="PF00082"/>
    </source>
</evidence>
<comment type="similarity">
    <text evidence="2 7 8">Belongs to the peptidase S8 family.</text>
</comment>
<keyword evidence="4 7" id="KW-0645">Protease</keyword>
<dbReference type="Gene3D" id="3.40.50.200">
    <property type="entry name" value="Peptidase S8/S53 domain"/>
    <property type="match status" value="1"/>
</dbReference>
<evidence type="ECO:0000313" key="12">
    <source>
        <dbReference type="EMBL" id="PIE32589.1"/>
    </source>
</evidence>
<reference evidence="12 13" key="1">
    <citation type="submission" date="2017-10" db="EMBL/GenBank/DDBJ databases">
        <title>Novel microbial diversity and functional potential in the marine mammal oral microbiome.</title>
        <authorList>
            <person name="Dudek N.K."/>
            <person name="Sun C.L."/>
            <person name="Burstein D."/>
            <person name="Kantor R.S."/>
            <person name="Aliaga Goltsman D.S."/>
            <person name="Bik E.M."/>
            <person name="Thomas B.C."/>
            <person name="Banfield J.F."/>
            <person name="Relman D.A."/>
        </authorList>
    </citation>
    <scope>NUCLEOTIDE SEQUENCE [LARGE SCALE GENOMIC DNA]</scope>
    <source>
        <strain evidence="12">DOLJORAL78_47_16</strain>
    </source>
</reference>
<dbReference type="InterPro" id="IPR034084">
    <property type="entry name" value="Thermitase-like_dom"/>
</dbReference>
<keyword evidence="9" id="KW-0812">Transmembrane</keyword>
<organism evidence="12 13">
    <name type="scientific">candidate division KSB3 bacterium</name>
    <dbReference type="NCBI Taxonomy" id="2044937"/>
    <lineage>
        <taxon>Bacteria</taxon>
        <taxon>candidate division KSB3</taxon>
    </lineage>
</organism>
<keyword evidence="5 7" id="KW-0378">Hydrolase</keyword>
<dbReference type="InterPro" id="IPR023828">
    <property type="entry name" value="Peptidase_S8_Ser-AS"/>
</dbReference>
<feature type="transmembrane region" description="Helical" evidence="9">
    <location>
        <begin position="552"/>
        <end position="576"/>
    </location>
</feature>
<keyword evidence="9" id="KW-0472">Membrane</keyword>
<dbReference type="GO" id="GO:0006508">
    <property type="term" value="P:proteolysis"/>
    <property type="evidence" value="ECO:0007669"/>
    <property type="project" value="UniProtKB-KW"/>
</dbReference>
<dbReference type="Proteomes" id="UP000230821">
    <property type="component" value="Unassembled WGS sequence"/>
</dbReference>
<dbReference type="Pfam" id="PF00082">
    <property type="entry name" value="Peptidase_S8"/>
    <property type="match status" value="1"/>
</dbReference>
<dbReference type="PANTHER" id="PTHR43806:SF11">
    <property type="entry name" value="CEREVISIN-RELATED"/>
    <property type="match status" value="1"/>
</dbReference>
<comment type="subcellular location">
    <subcellularLocation>
        <location evidence="1">Secreted</location>
    </subcellularLocation>
</comment>
<dbReference type="InterPro" id="IPR036852">
    <property type="entry name" value="Peptidase_S8/S53_dom_sf"/>
</dbReference>
<dbReference type="PROSITE" id="PS51892">
    <property type="entry name" value="SUBTILASE"/>
    <property type="match status" value="1"/>
</dbReference>
<dbReference type="PANTHER" id="PTHR43806">
    <property type="entry name" value="PEPTIDASE S8"/>
    <property type="match status" value="1"/>
</dbReference>
<feature type="domain" description="DUF5942" evidence="11">
    <location>
        <begin position="470"/>
        <end position="607"/>
    </location>
</feature>
<dbReference type="InterPro" id="IPR045986">
    <property type="entry name" value="DUF5942"/>
</dbReference>
<dbReference type="GO" id="GO:0004252">
    <property type="term" value="F:serine-type endopeptidase activity"/>
    <property type="evidence" value="ECO:0007669"/>
    <property type="project" value="UniProtKB-UniRule"/>
</dbReference>
<keyword evidence="6 7" id="KW-0720">Serine protease</keyword>
<feature type="transmembrane region" description="Helical" evidence="9">
    <location>
        <begin position="527"/>
        <end position="546"/>
    </location>
</feature>
<dbReference type="GO" id="GO:0005576">
    <property type="term" value="C:extracellular region"/>
    <property type="evidence" value="ECO:0007669"/>
    <property type="project" value="UniProtKB-SubCell"/>
</dbReference>
<evidence type="ECO:0000256" key="8">
    <source>
        <dbReference type="RuleBase" id="RU003355"/>
    </source>
</evidence>
<evidence type="ECO:0000256" key="4">
    <source>
        <dbReference type="ARBA" id="ARBA00022670"/>
    </source>
</evidence>
<dbReference type="PRINTS" id="PR00723">
    <property type="entry name" value="SUBTILISIN"/>
</dbReference>
<dbReference type="PROSITE" id="PS00138">
    <property type="entry name" value="SUBTILASE_SER"/>
    <property type="match status" value="1"/>
</dbReference>
<dbReference type="InterPro" id="IPR000209">
    <property type="entry name" value="Peptidase_S8/S53_dom"/>
</dbReference>
<feature type="transmembrane region" description="Helical" evidence="9">
    <location>
        <begin position="470"/>
        <end position="491"/>
    </location>
</feature>
<dbReference type="Pfam" id="PF19366">
    <property type="entry name" value="DUF5942"/>
    <property type="match status" value="1"/>
</dbReference>
<dbReference type="EMBL" id="PDSK01000111">
    <property type="protein sequence ID" value="PIE32589.1"/>
    <property type="molecule type" value="Genomic_DNA"/>
</dbReference>
<dbReference type="InterPro" id="IPR023827">
    <property type="entry name" value="Peptidase_S8_Asp-AS"/>
</dbReference>
<dbReference type="CDD" id="cd07484">
    <property type="entry name" value="Peptidases_S8_Thermitase_like"/>
    <property type="match status" value="1"/>
</dbReference>
<keyword evidence="9" id="KW-1133">Transmembrane helix</keyword>
<dbReference type="AlphaFoldDB" id="A0A2G6KCQ6"/>
<sequence>MRHNEVQRGVTMKRIGVIVGLLIGVIAGLCPGVSHGKERYDEIIVNFVDKTTQETVERIAQTYGIALEYNSIFSEDEMLMRFPIGGNIAGDDTLLHLMAKLTAEKVIEYAEPNYIYQNFFTPNDPMYDKQWNMSMLHMEDAWELADGKGAVVAVIDTGVAYENYKDKRGTYHRVPDLAETTFVQGYDFIDNDEHANDDNGHGTHVAGTIAQSTHNKTGVAGIAYKAAIMPLKVLNRYGQGNIADISEAITYAADHGAHVINMSLGGAGENRLMREAIEYAHKKGVTIICAAGNESLGRASYPAAYPYAIGVSSVGPDETLAPYSNYGPGVDIAAPGGSTKTHREHGILQNTIGRMDPAKDSYEFFQGTSMAAPHVAGVAALLVSVGIHNPTALEEVLFQTASPKDDASKYGAGIVDALAALKSAKGTTGSAVASSSYVSPQHIKESILYFLAGVGFAIFYFKLMKRSDGYGPLFSFLFSLAMFLSSSGLFFLDFARFSFLPNVVIDVLSLPFANLDRVFLNSSHATLNPIFHSALVPFLLIVVLLHTKWGNVIAIGFALGMASHLFVDAVFSCATVSYIPGSFLLDKAWLLLNGVFCFGLALLAGKNR</sequence>
<feature type="domain" description="Peptidase S8/S53" evidence="10">
    <location>
        <begin position="147"/>
        <end position="413"/>
    </location>
</feature>
<proteinExistence type="inferred from homology"/>
<evidence type="ECO:0000313" key="13">
    <source>
        <dbReference type="Proteomes" id="UP000230821"/>
    </source>
</evidence>
<evidence type="ECO:0000259" key="11">
    <source>
        <dbReference type="Pfam" id="PF19366"/>
    </source>
</evidence>
<dbReference type="SUPFAM" id="SSF52743">
    <property type="entry name" value="Subtilisin-like"/>
    <property type="match status" value="1"/>
</dbReference>
<dbReference type="InterPro" id="IPR015500">
    <property type="entry name" value="Peptidase_S8_subtilisin-rel"/>
</dbReference>
<evidence type="ECO:0000256" key="3">
    <source>
        <dbReference type="ARBA" id="ARBA00022525"/>
    </source>
</evidence>
<keyword evidence="3" id="KW-0964">Secreted</keyword>
<accession>A0A2G6KCQ6</accession>
<dbReference type="InterPro" id="IPR017295">
    <property type="entry name" value="Pept_S8A_subtilisin_cyanobac-1"/>
</dbReference>
<evidence type="ECO:0000256" key="2">
    <source>
        <dbReference type="ARBA" id="ARBA00011073"/>
    </source>
</evidence>
<evidence type="ECO:0000256" key="6">
    <source>
        <dbReference type="ARBA" id="ARBA00022825"/>
    </source>
</evidence>
<feature type="transmembrane region" description="Helical" evidence="9">
    <location>
        <begin position="446"/>
        <end position="463"/>
    </location>
</feature>
<evidence type="ECO:0000256" key="7">
    <source>
        <dbReference type="PROSITE-ProRule" id="PRU01240"/>
    </source>
</evidence>
<feature type="active site" description="Charge relay system" evidence="7">
    <location>
        <position position="156"/>
    </location>
</feature>
<dbReference type="InterPro" id="IPR050131">
    <property type="entry name" value="Peptidase_S8_subtilisin-like"/>
</dbReference>
<evidence type="ECO:0000256" key="5">
    <source>
        <dbReference type="ARBA" id="ARBA00022801"/>
    </source>
</evidence>